<evidence type="ECO:0000313" key="2">
    <source>
        <dbReference type="EMBL" id="PPQ86394.1"/>
    </source>
</evidence>
<dbReference type="AlphaFoldDB" id="A0A409X6Q4"/>
<accession>A0A409X6Q4</accession>
<evidence type="ECO:0000256" key="1">
    <source>
        <dbReference type="SAM" id="MobiDB-lite"/>
    </source>
</evidence>
<keyword evidence="3" id="KW-1185">Reference proteome</keyword>
<name>A0A409X6Q4_9AGAR</name>
<protein>
    <submittedName>
        <fullName evidence="2">Uncharacterized protein</fullName>
    </submittedName>
</protein>
<dbReference type="InParanoid" id="A0A409X6Q4"/>
<feature type="non-terminal residue" evidence="2">
    <location>
        <position position="1"/>
    </location>
</feature>
<dbReference type="OrthoDB" id="3061861at2759"/>
<sequence length="108" mass="12581">RLPGQPYHYAGNLCTTNWKSKVSVQYHSVLDAFTIIKAKVPKDWKDGPIMCAFVLVDQQRYVVLVPFFMQWPFMQCRADSFEWSWPQTENSNKKVSGETTTYKAEENP</sequence>
<evidence type="ECO:0000313" key="3">
    <source>
        <dbReference type="Proteomes" id="UP000284706"/>
    </source>
</evidence>
<organism evidence="2 3">
    <name type="scientific">Gymnopilus dilepis</name>
    <dbReference type="NCBI Taxonomy" id="231916"/>
    <lineage>
        <taxon>Eukaryota</taxon>
        <taxon>Fungi</taxon>
        <taxon>Dikarya</taxon>
        <taxon>Basidiomycota</taxon>
        <taxon>Agaricomycotina</taxon>
        <taxon>Agaricomycetes</taxon>
        <taxon>Agaricomycetidae</taxon>
        <taxon>Agaricales</taxon>
        <taxon>Agaricineae</taxon>
        <taxon>Hymenogastraceae</taxon>
        <taxon>Gymnopilus</taxon>
    </lineage>
</organism>
<dbReference type="Proteomes" id="UP000284706">
    <property type="component" value="Unassembled WGS sequence"/>
</dbReference>
<dbReference type="EMBL" id="NHYE01004083">
    <property type="protein sequence ID" value="PPQ86394.1"/>
    <property type="molecule type" value="Genomic_DNA"/>
</dbReference>
<proteinExistence type="predicted"/>
<gene>
    <name evidence="2" type="ORF">CVT26_004841</name>
</gene>
<comment type="caution">
    <text evidence="2">The sequence shown here is derived from an EMBL/GenBank/DDBJ whole genome shotgun (WGS) entry which is preliminary data.</text>
</comment>
<reference evidence="2 3" key="1">
    <citation type="journal article" date="2018" name="Evol. Lett.">
        <title>Horizontal gene cluster transfer increased hallucinogenic mushroom diversity.</title>
        <authorList>
            <person name="Reynolds H.T."/>
            <person name="Vijayakumar V."/>
            <person name="Gluck-Thaler E."/>
            <person name="Korotkin H.B."/>
            <person name="Matheny P.B."/>
            <person name="Slot J.C."/>
        </authorList>
    </citation>
    <scope>NUCLEOTIDE SEQUENCE [LARGE SCALE GENOMIC DNA]</scope>
    <source>
        <strain evidence="2 3">SRW20</strain>
    </source>
</reference>
<feature type="region of interest" description="Disordered" evidence="1">
    <location>
        <begin position="87"/>
        <end position="108"/>
    </location>
</feature>